<protein>
    <submittedName>
        <fullName evidence="1">Uncharacterized protein</fullName>
    </submittedName>
</protein>
<proteinExistence type="predicted"/>
<keyword evidence="2" id="KW-1185">Reference proteome</keyword>
<evidence type="ECO:0000313" key="2">
    <source>
        <dbReference type="Proteomes" id="UP001063166"/>
    </source>
</evidence>
<dbReference type="OrthoDB" id="3052721at2759"/>
<gene>
    <name evidence="1" type="ORF">LshimejAT787_1500710</name>
</gene>
<dbReference type="Proteomes" id="UP001063166">
    <property type="component" value="Unassembled WGS sequence"/>
</dbReference>
<accession>A0A9P3UT65</accession>
<dbReference type="AlphaFoldDB" id="A0A9P3UT65"/>
<comment type="caution">
    <text evidence="1">The sequence shown here is derived from an EMBL/GenBank/DDBJ whole genome shotgun (WGS) entry which is preliminary data.</text>
</comment>
<reference evidence="1" key="1">
    <citation type="submission" date="2022-07" db="EMBL/GenBank/DDBJ databases">
        <title>The genome of Lyophyllum shimeji provides insight into the initial evolution of ectomycorrhizal fungal genome.</title>
        <authorList>
            <person name="Kobayashi Y."/>
            <person name="Shibata T."/>
            <person name="Hirakawa H."/>
            <person name="Shigenobu S."/>
            <person name="Nishiyama T."/>
            <person name="Yamada A."/>
            <person name="Hasebe M."/>
            <person name="Kawaguchi M."/>
        </authorList>
    </citation>
    <scope>NUCLEOTIDE SEQUENCE</scope>
    <source>
        <strain evidence="1">AT787</strain>
    </source>
</reference>
<organism evidence="1 2">
    <name type="scientific">Lyophyllum shimeji</name>
    <name type="common">Hon-shimeji</name>
    <name type="synonym">Tricholoma shimeji</name>
    <dbReference type="NCBI Taxonomy" id="47721"/>
    <lineage>
        <taxon>Eukaryota</taxon>
        <taxon>Fungi</taxon>
        <taxon>Dikarya</taxon>
        <taxon>Basidiomycota</taxon>
        <taxon>Agaricomycotina</taxon>
        <taxon>Agaricomycetes</taxon>
        <taxon>Agaricomycetidae</taxon>
        <taxon>Agaricales</taxon>
        <taxon>Tricholomatineae</taxon>
        <taxon>Lyophyllaceae</taxon>
        <taxon>Lyophyllum</taxon>
    </lineage>
</organism>
<dbReference type="EMBL" id="BRPK01000015">
    <property type="protein sequence ID" value="GLB43887.1"/>
    <property type="molecule type" value="Genomic_DNA"/>
</dbReference>
<evidence type="ECO:0000313" key="1">
    <source>
        <dbReference type="EMBL" id="GLB43887.1"/>
    </source>
</evidence>
<name>A0A9P3UT65_LYOSH</name>
<sequence length="71" mass="7343">MTLANKENAAILRKILDPAAHAAPSTDQVTDLELAALEASTQGGTKTAALAGAIFNNKDDKKARATSTFTT</sequence>